<keyword evidence="3" id="KW-1185">Reference proteome</keyword>
<proteinExistence type="predicted"/>
<accession>A0AAI8VAK5</accession>
<protein>
    <submittedName>
        <fullName evidence="2">Uu.00g042970.m01.CDS01</fullName>
    </submittedName>
</protein>
<organism evidence="2 3">
    <name type="scientific">Anthostomella pinea</name>
    <dbReference type="NCBI Taxonomy" id="933095"/>
    <lineage>
        <taxon>Eukaryota</taxon>
        <taxon>Fungi</taxon>
        <taxon>Dikarya</taxon>
        <taxon>Ascomycota</taxon>
        <taxon>Pezizomycotina</taxon>
        <taxon>Sordariomycetes</taxon>
        <taxon>Xylariomycetidae</taxon>
        <taxon>Xylariales</taxon>
        <taxon>Xylariaceae</taxon>
        <taxon>Anthostomella</taxon>
    </lineage>
</organism>
<feature type="chain" id="PRO_5042471437" evidence="1">
    <location>
        <begin position="27"/>
        <end position="357"/>
    </location>
</feature>
<dbReference type="EMBL" id="CAUWAG010000003">
    <property type="protein sequence ID" value="CAJ2501444.1"/>
    <property type="molecule type" value="Genomic_DNA"/>
</dbReference>
<evidence type="ECO:0000256" key="1">
    <source>
        <dbReference type="SAM" id="SignalP"/>
    </source>
</evidence>
<dbReference type="Proteomes" id="UP001295740">
    <property type="component" value="Unassembled WGS sequence"/>
</dbReference>
<comment type="caution">
    <text evidence="2">The sequence shown here is derived from an EMBL/GenBank/DDBJ whole genome shotgun (WGS) entry which is preliminary data.</text>
</comment>
<dbReference type="PANTHER" id="PTHR42060">
    <property type="entry name" value="NHL REPEAT-CONTAINING PROTEIN-RELATED"/>
    <property type="match status" value="1"/>
</dbReference>
<name>A0AAI8VAK5_9PEZI</name>
<reference evidence="2" key="1">
    <citation type="submission" date="2023-10" db="EMBL/GenBank/DDBJ databases">
        <authorList>
            <person name="Hackl T."/>
        </authorList>
    </citation>
    <scope>NUCLEOTIDE SEQUENCE</scope>
</reference>
<gene>
    <name evidence="2" type="ORF">KHLLAP_LOCUS1912</name>
</gene>
<dbReference type="InterPro" id="IPR052998">
    <property type="entry name" value="Hetero-Diels-Alderase-like"/>
</dbReference>
<dbReference type="AlphaFoldDB" id="A0AAI8VAK5"/>
<evidence type="ECO:0000313" key="2">
    <source>
        <dbReference type="EMBL" id="CAJ2501444.1"/>
    </source>
</evidence>
<dbReference type="InterPro" id="IPR011042">
    <property type="entry name" value="6-blade_b-propeller_TolB-like"/>
</dbReference>
<dbReference type="SUPFAM" id="SSF63829">
    <property type="entry name" value="Calcium-dependent phosphotriesterase"/>
    <property type="match status" value="1"/>
</dbReference>
<dbReference type="Gene3D" id="2.120.10.30">
    <property type="entry name" value="TolB, C-terminal domain"/>
    <property type="match status" value="1"/>
</dbReference>
<keyword evidence="1" id="KW-0732">Signal</keyword>
<evidence type="ECO:0000313" key="3">
    <source>
        <dbReference type="Proteomes" id="UP001295740"/>
    </source>
</evidence>
<dbReference type="PANTHER" id="PTHR42060:SF1">
    <property type="entry name" value="NHL REPEAT-CONTAINING PROTEIN"/>
    <property type="match status" value="1"/>
</dbReference>
<sequence length="357" mass="37377">MRNPYKSMLRAMLASTAFCSIPSATASQVSGNGVNLPLPYRVITQFAEPTWIENIAVRANGELLLSFLLPNASLWSVARPADTTAGPQIDNLGLFQPAQGLMGIAEPEPDLFVLASSVFTSTTDNATTVCRTWTADFRGGRTAPEIKVVADIPNATIPNGVTAVPGNNSVVLIADSGNGLVYRVDISTGRHDVAVQVPEMAVVVNAQVGVNGIHVHDGHLYWTNAGAATIYRLRINTDGSPATKCGAKVETVAKLDATFLDDFAISADGTIWVVTDFDNRLIAVQPTTGNNSSTSVVVEGAVSELTLAGGTSAAFGRGETDRHVLYVTTNGGLNSPVNGTVTEGGKVVAVDTSGFRF</sequence>
<feature type="signal peptide" evidence="1">
    <location>
        <begin position="1"/>
        <end position="26"/>
    </location>
</feature>